<reference evidence="1" key="1">
    <citation type="submission" date="2022-08" db="EMBL/GenBank/DDBJ databases">
        <title>Genome Sequence of Pycnoporus sanguineus.</title>
        <authorList>
            <person name="Buettner E."/>
        </authorList>
    </citation>
    <scope>NUCLEOTIDE SEQUENCE</scope>
    <source>
        <strain evidence="1">CG-C14</strain>
    </source>
</reference>
<dbReference type="EMBL" id="JANSHE010005326">
    <property type="protein sequence ID" value="KAJ2971570.1"/>
    <property type="molecule type" value="Genomic_DNA"/>
</dbReference>
<evidence type="ECO:0000313" key="2">
    <source>
        <dbReference type="Proteomes" id="UP001144978"/>
    </source>
</evidence>
<protein>
    <submittedName>
        <fullName evidence="1">Uncharacterized protein</fullName>
    </submittedName>
</protein>
<sequence length="136" mass="14954">MAACLSSQVLDDLVARENFEYAGVSDKIKILVGPAAETLQTLPSEEKFDLAFIDADKASNLTYYLQAKRVVKRGGVIIVDNVVRNGTVANPDIDDENVRGVRNLLQHIKNDKEVDATTIGTVSEKGYDGFLYSLYL</sequence>
<organism evidence="1 2">
    <name type="scientific">Trametes sanguinea</name>
    <dbReference type="NCBI Taxonomy" id="158606"/>
    <lineage>
        <taxon>Eukaryota</taxon>
        <taxon>Fungi</taxon>
        <taxon>Dikarya</taxon>
        <taxon>Basidiomycota</taxon>
        <taxon>Agaricomycotina</taxon>
        <taxon>Agaricomycetes</taxon>
        <taxon>Polyporales</taxon>
        <taxon>Polyporaceae</taxon>
        <taxon>Trametes</taxon>
    </lineage>
</organism>
<accession>A0ACC1MX27</accession>
<comment type="caution">
    <text evidence="1">The sequence shown here is derived from an EMBL/GenBank/DDBJ whole genome shotgun (WGS) entry which is preliminary data.</text>
</comment>
<name>A0ACC1MX27_9APHY</name>
<dbReference type="Proteomes" id="UP001144978">
    <property type="component" value="Unassembled WGS sequence"/>
</dbReference>
<gene>
    <name evidence="1" type="ORF">NUW54_g12476</name>
</gene>
<proteinExistence type="predicted"/>
<keyword evidence="2" id="KW-1185">Reference proteome</keyword>
<evidence type="ECO:0000313" key="1">
    <source>
        <dbReference type="EMBL" id="KAJ2971570.1"/>
    </source>
</evidence>